<accession>A0A8F5ZGJ7</accession>
<dbReference type="Proteomes" id="UP000694228">
    <property type="component" value="Chromosome"/>
</dbReference>
<dbReference type="AlphaFoldDB" id="A0A8F5ZGJ7"/>
<dbReference type="InterPro" id="IPR003901">
    <property type="entry name" value="Me_CoM_Rdtase_D"/>
</dbReference>
<proteinExistence type="predicted"/>
<protein>
    <recommendedName>
        <fullName evidence="4">Methyl-coenzyme M reductase operon protein D</fullName>
    </recommendedName>
</protein>
<sequence length="162" mass="18179">MKDINYPQCQIIPIRMLHPDNAEKFLDGLTYIPGVRRVLVHGPGIIKEAINKPRDILSTHIPTPTDIKIANQPIQMHILMGDVIIEALDEKVIDEVAEYCGEFFNDLAFQILVGKFIKTEPSTSDLISSEKISDPDFIGLSENKPFIAPAIIKQDNQEQCIV</sequence>
<evidence type="ECO:0000313" key="2">
    <source>
        <dbReference type="EMBL" id="QXO95799.1"/>
    </source>
</evidence>
<dbReference type="GO" id="GO:0015948">
    <property type="term" value="P:methanogenesis"/>
    <property type="evidence" value="ECO:0007669"/>
    <property type="project" value="UniProtKB-KW"/>
</dbReference>
<dbReference type="EMBL" id="CP077107">
    <property type="protein sequence ID" value="QXO95799.1"/>
    <property type="molecule type" value="Genomic_DNA"/>
</dbReference>
<dbReference type="Pfam" id="PF02505">
    <property type="entry name" value="MCR_D"/>
    <property type="match status" value="1"/>
</dbReference>
<evidence type="ECO:0000313" key="3">
    <source>
        <dbReference type="Proteomes" id="UP000694228"/>
    </source>
</evidence>
<name>A0A8F5ZGJ7_METHU</name>
<evidence type="ECO:0000256" key="1">
    <source>
        <dbReference type="ARBA" id="ARBA00022994"/>
    </source>
</evidence>
<gene>
    <name evidence="2" type="ORF">KSK55_05260</name>
</gene>
<evidence type="ECO:0008006" key="4">
    <source>
        <dbReference type="Google" id="ProtNLM"/>
    </source>
</evidence>
<keyword evidence="1" id="KW-0484">Methanogenesis</keyword>
<dbReference type="OrthoDB" id="379502at2157"/>
<organism evidence="2 3">
    <name type="scientific">Methanospirillum hungatei</name>
    <dbReference type="NCBI Taxonomy" id="2203"/>
    <lineage>
        <taxon>Archaea</taxon>
        <taxon>Methanobacteriati</taxon>
        <taxon>Methanobacteriota</taxon>
        <taxon>Stenosarchaea group</taxon>
        <taxon>Methanomicrobia</taxon>
        <taxon>Methanomicrobiales</taxon>
        <taxon>Methanospirillaceae</taxon>
        <taxon>Methanospirillum</taxon>
    </lineage>
</organism>
<reference evidence="2 3" key="1">
    <citation type="submission" date="2021-06" db="EMBL/GenBank/DDBJ databases">
        <title>Complete genome sequence of the secondary alcohol utilizing methanogen Methanospirillum hungatei strain GP1.</title>
        <authorList>
            <person name="Day L.A."/>
            <person name="Costa K.C."/>
        </authorList>
    </citation>
    <scope>NUCLEOTIDE SEQUENCE [LARGE SCALE GENOMIC DNA]</scope>
    <source>
        <strain evidence="2 3">GP1</strain>
    </source>
</reference>